<accession>A0ABU1TMV7</accession>
<dbReference type="RefSeq" id="WP_310024516.1">
    <property type="nucleotide sequence ID" value="NZ_JAVDVI010000002.1"/>
</dbReference>
<dbReference type="EMBL" id="JAVDVI010000002">
    <property type="protein sequence ID" value="MDR6966758.1"/>
    <property type="molecule type" value="Genomic_DNA"/>
</dbReference>
<proteinExistence type="predicted"/>
<evidence type="ECO:0000313" key="2">
    <source>
        <dbReference type="Proteomes" id="UP001255185"/>
    </source>
</evidence>
<reference evidence="1 2" key="1">
    <citation type="submission" date="2023-07" db="EMBL/GenBank/DDBJ databases">
        <title>Sorghum-associated microbial communities from plants grown in Nebraska, USA.</title>
        <authorList>
            <person name="Schachtman D."/>
        </authorList>
    </citation>
    <scope>NUCLEOTIDE SEQUENCE [LARGE SCALE GENOMIC DNA]</scope>
    <source>
        <strain evidence="1 2">3773</strain>
    </source>
</reference>
<name>A0ABU1TMV7_9FLAO</name>
<evidence type="ECO:0000313" key="1">
    <source>
        <dbReference type="EMBL" id="MDR6966758.1"/>
    </source>
</evidence>
<keyword evidence="2" id="KW-1185">Reference proteome</keyword>
<organism evidence="1 2">
    <name type="scientific">Flavobacterium arsenatis</name>
    <dbReference type="NCBI Taxonomy" id="1484332"/>
    <lineage>
        <taxon>Bacteria</taxon>
        <taxon>Pseudomonadati</taxon>
        <taxon>Bacteroidota</taxon>
        <taxon>Flavobacteriia</taxon>
        <taxon>Flavobacteriales</taxon>
        <taxon>Flavobacteriaceae</taxon>
        <taxon>Flavobacterium</taxon>
    </lineage>
</organism>
<dbReference type="Gene3D" id="2.60.40.10">
    <property type="entry name" value="Immunoglobulins"/>
    <property type="match status" value="1"/>
</dbReference>
<dbReference type="Proteomes" id="UP001255185">
    <property type="component" value="Unassembled WGS sequence"/>
</dbReference>
<protein>
    <recommendedName>
        <fullName evidence="3">Choice-of-anchor D domain-containing protein</fullName>
    </recommendedName>
</protein>
<dbReference type="NCBIfam" id="NF033708">
    <property type="entry name" value="T9SS_Cterm_ChiA"/>
    <property type="match status" value="1"/>
</dbReference>
<gene>
    <name evidence="1" type="ORF">J2X31_000756</name>
</gene>
<dbReference type="InterPro" id="IPR013783">
    <property type="entry name" value="Ig-like_fold"/>
</dbReference>
<evidence type="ECO:0008006" key="3">
    <source>
        <dbReference type="Google" id="ProtNLM"/>
    </source>
</evidence>
<comment type="caution">
    <text evidence="1">The sequence shown here is derived from an EMBL/GenBank/DDBJ whole genome shotgun (WGS) entry which is preliminary data.</text>
</comment>
<sequence length="1764" mass="185374">MNWKITVVLLLTSLFGFAQEINVRVGSTNYLTGSTYTFATAVPSGNNSTAVTFTIHNTTAATVLNLTANPKIAVGGLDESMFTVNESATLSSINGVGSTTFTVTFSPTSVGTKDAMLIIENDDADESTYIINLKGTGLPSKASSIITTPSYVYPTFIPYMNYQADDITIANSIEVGSFTISDGNGTNDTDNLSTTLTNLTFALSNSANIRSVALYDGATEVGEDVDGAATIVFNDLSLIAPDNGSKTFTIRVTYNEVVTDGAIPVFTVTAATALASGSTFTYTHAGTGSSTTTRAVTSAASPNNRIDVVATKLEFMQEPSDTDTFVAMSPSVTVQAVDALGNRDTGYTGIPVILTTTGTYNTVGIPVNDANNNTSSGLASFPAIVHSIAGTGLTLTATSTTLEPAVSTEFDIGPASGASNFFRSRVSGDWNVASNWETSHNNIDTWLVSTLVPNQLSRGIKILPGHTITCTSTIVADQIVVDAGGSLVIDTGADFTLNNGSSDLTVNGTFTYSNGLYTQAPGARASFGATGVYNHNIASSTLTLPYAAWNAASVCNVTGLNNVTPIVPTNMNQTFGILNWNNPNQAAPVIVNDDLFKVNGILNIGTTTANTNNIICLNDSGTHTNSIKTLNLNGGKLIVASGTGSNTLAITAITTIAGGELIASRTSGTVAINAANVFNISSGKFILIDDANSGNVNFTLAINRNFNLSGTGALLLENVSSATGVANVTLNNSFTSTSTATPAVDFGTGNVTGNVINVRRNFSKTENGTFTTSSVTPAVGFVFTYAGTQTFNYSGTNSSSVSYTVNSGSTLSMSSNLTFGSAAGAESVFTVLNGGRINLGARVITGNATHSRVVFETGSTLSTSNTGGIGGVGALGSFQGFASVDTTPATGRLTLPANMHYLLAGATTTPFPVGAGIAFGNPATITTSANITSNMTSPLTVNSAFTVLSGTFKLAPSPATNNLILDNAVLTITGTFDNNGENQVTNGGGSPSILVNGRFITRDEQGFVGANTAIPTIVPVLGPISTVEYARAGTQSVQANPDYVNLTVSGTGAKSLLGNTAVSTKITITSPAIFDAQTFTVGGASTALTMTGTSQYRISGTGVKPDATGLYTLASTSKIEFYGAGNAIEIRLGSPAINYGRIDINGTNISNNSATTGIQFVAASSVFTVKNGATFKFKNTDGFTGSTSTALSNLNIVNPILEVGSTVEYAGDDQTITPYNISTNNSYKKVAVSGTGTKTLATDPILIRDNLTVTSSLLKIEGNKSLTVTNGITTVDTTPTDGISIDNNGSLIQVTAVDNELTNNNIGEINMQRTTQPMYRYDFTYWGSPVKNHTLKNLSPMTLFDKYMSWNADTGVWVIIPVGAEAMVPGKGYAVRAPQYFSTNVNAKVPYDGHFIGVPNNGNVTYATHGNGASTPHKFNLLGNPYASAIDIEKFLLANSTKLEGTIYLWTHNTALDNYQYNNSDYAVYNFSGPTTNYPLGSTGGATKYLAAGQGFYVKGISAGASTVTFTNAMREVSNNNNFFRPAAENSTSDQVETTPEKHRVWLNLRNNADAFNQILVGYIQNATNGIDWGYDGEQFGGNELKFYSIINSKNFTIQGKALPFTTTDEVPLGYKTTIAGTLKISIDHYDGIFEYQNVYLEDKLLNIIHNLKESEYQFTSTTGTFDERFVLRYAPSAELSNPDHENIANGVLVYKNNNQIAVKSQLENIQDITVYDLLGREVFNAKNIGANSYNITDVVLNQQPLIVKATLINGQVVNKKIVY</sequence>